<dbReference type="NCBIfam" id="TIGR02669">
    <property type="entry name" value="SpoIID_LytB"/>
    <property type="match status" value="1"/>
</dbReference>
<evidence type="ECO:0000313" key="2">
    <source>
        <dbReference type="EMBL" id="TGK21964.1"/>
    </source>
</evidence>
<dbReference type="GO" id="GO:0030288">
    <property type="term" value="C:outer membrane-bounded periplasmic space"/>
    <property type="evidence" value="ECO:0007669"/>
    <property type="project" value="TreeGrafter"/>
</dbReference>
<dbReference type="GO" id="GO:0030435">
    <property type="term" value="P:sporulation resulting in formation of a cellular spore"/>
    <property type="evidence" value="ECO:0007669"/>
    <property type="project" value="InterPro"/>
</dbReference>
<dbReference type="PANTHER" id="PTHR30032">
    <property type="entry name" value="N-ACETYLMURAMOYL-L-ALANINE AMIDASE-RELATED"/>
    <property type="match status" value="1"/>
</dbReference>
<dbReference type="PROSITE" id="PS51257">
    <property type="entry name" value="PROKAR_LIPOPROTEIN"/>
    <property type="match status" value="1"/>
</dbReference>
<dbReference type="AlphaFoldDB" id="A0A4R9GT56"/>
<dbReference type="InterPro" id="IPR013486">
    <property type="entry name" value="SpoIID/LytB"/>
</dbReference>
<name>A0A4R9GT56_9LEPT</name>
<dbReference type="InterPro" id="IPR051922">
    <property type="entry name" value="Bact_Sporulation_Assoc"/>
</dbReference>
<dbReference type="Proteomes" id="UP000297855">
    <property type="component" value="Unassembled WGS sequence"/>
</dbReference>
<dbReference type="PANTHER" id="PTHR30032:SF4">
    <property type="entry name" value="AMIDASE ENHANCER"/>
    <property type="match status" value="1"/>
</dbReference>
<dbReference type="RefSeq" id="WP_135811907.1">
    <property type="nucleotide sequence ID" value="NZ_RQEV01000002.1"/>
</dbReference>
<evidence type="ECO:0000313" key="3">
    <source>
        <dbReference type="Proteomes" id="UP000297855"/>
    </source>
</evidence>
<accession>A0A4R9GT56</accession>
<evidence type="ECO:0000259" key="1">
    <source>
        <dbReference type="Pfam" id="PF08486"/>
    </source>
</evidence>
<reference evidence="2" key="1">
    <citation type="journal article" date="2019" name="PLoS Negl. Trop. Dis.">
        <title>Revisiting the worldwide diversity of Leptospira species in the environment.</title>
        <authorList>
            <person name="Vincent A.T."/>
            <person name="Schiettekatte O."/>
            <person name="Bourhy P."/>
            <person name="Veyrier F.J."/>
            <person name="Picardeau M."/>
        </authorList>
    </citation>
    <scope>NUCLEOTIDE SEQUENCE [LARGE SCALE GENOMIC DNA]</scope>
    <source>
        <strain evidence="2">SCS5</strain>
    </source>
</reference>
<protein>
    <submittedName>
        <fullName evidence="2">SpoIID/LytB domain-containing protein</fullName>
    </submittedName>
</protein>
<gene>
    <name evidence="2" type="ORF">EHO61_01640</name>
</gene>
<feature type="domain" description="Sporulation stage II protein D amidase enhancer LytB N-terminal" evidence="1">
    <location>
        <begin position="113"/>
        <end position="202"/>
    </location>
</feature>
<dbReference type="OrthoDB" id="9794671at2"/>
<dbReference type="EMBL" id="RQEV01000002">
    <property type="protein sequence ID" value="TGK21964.1"/>
    <property type="molecule type" value="Genomic_DNA"/>
</dbReference>
<sequence>MKFRIFFSALAFLSAIGCNTVVIKPWNPPHQMRSVETIRVFLGKAESDLLLKAEGTISVYDVNNLLIKRAYDIISLDARKVKAPIRFVSEHPGLEYKGRRYRGEILLQPDRSGSVLIVNQVPLEEYLYAVVPSEVPATWPTEALKAQAICSRTYAVREMLNKKDSLYDVEATVSSQAYAGLDKENPKTTKAVRETEGVLAVYEEDPIHTFFHSNSGGRTETPDQVWGGKKIPYLESVSSRFDDAGDNFMWKDILSHNTMDQALASLGVGQIQSIQVLSRTSSGRVDLIEVVGSRGTSKIKGKEFRSLLGASVKSLRFGIKRDHEGFLIKGMGSGHGVGLSQWGSFGMAKQNYTYTEILRHYYQGIDFARIIK</sequence>
<dbReference type="Pfam" id="PF08486">
    <property type="entry name" value="SpoIID"/>
    <property type="match status" value="1"/>
</dbReference>
<keyword evidence="3" id="KW-1185">Reference proteome</keyword>
<comment type="caution">
    <text evidence="2">The sequence shown here is derived from an EMBL/GenBank/DDBJ whole genome shotgun (WGS) entry which is preliminary data.</text>
</comment>
<dbReference type="InterPro" id="IPR013693">
    <property type="entry name" value="SpoIID/LytB_N"/>
</dbReference>
<organism evidence="2 3">
    <name type="scientific">Leptospira fluminis</name>
    <dbReference type="NCBI Taxonomy" id="2484979"/>
    <lineage>
        <taxon>Bacteria</taxon>
        <taxon>Pseudomonadati</taxon>
        <taxon>Spirochaetota</taxon>
        <taxon>Spirochaetia</taxon>
        <taxon>Leptospirales</taxon>
        <taxon>Leptospiraceae</taxon>
        <taxon>Leptospira</taxon>
    </lineage>
</organism>
<proteinExistence type="predicted"/>